<dbReference type="Gene3D" id="3.40.50.720">
    <property type="entry name" value="NAD(P)-binding Rossmann-like Domain"/>
    <property type="match status" value="1"/>
</dbReference>
<evidence type="ECO:0000313" key="7">
    <source>
        <dbReference type="EMBL" id="WXB91955.1"/>
    </source>
</evidence>
<dbReference type="RefSeq" id="WP_338749962.1">
    <property type="nucleotide sequence ID" value="NZ_CP147404.1"/>
</dbReference>
<comment type="catalytic activity">
    <reaction evidence="2 4">
        <text>L-proline + NADP(+) = (S)-1-pyrroline-5-carboxylate + NADPH + 2 H(+)</text>
        <dbReference type="Rhea" id="RHEA:14109"/>
        <dbReference type="ChEBI" id="CHEBI:15378"/>
        <dbReference type="ChEBI" id="CHEBI:17388"/>
        <dbReference type="ChEBI" id="CHEBI:57783"/>
        <dbReference type="ChEBI" id="CHEBI:58349"/>
        <dbReference type="ChEBI" id="CHEBI:60039"/>
        <dbReference type="EC" id="1.5.1.2"/>
    </reaction>
</comment>
<reference evidence="7 8" key="1">
    <citation type="submission" date="2024-02" db="EMBL/GenBank/DDBJ databases">
        <title>Seven novel Bacillus-like species.</title>
        <authorList>
            <person name="Liu G."/>
        </authorList>
    </citation>
    <scope>NUCLEOTIDE SEQUENCE [LARGE SCALE GENOMIC DNA]</scope>
    <source>
        <strain evidence="7 8">FJAT-52991</strain>
    </source>
</reference>
<dbReference type="Pfam" id="PF14748">
    <property type="entry name" value="P5CR_dimer"/>
    <property type="match status" value="1"/>
</dbReference>
<dbReference type="Proteomes" id="UP001387364">
    <property type="component" value="Chromosome"/>
</dbReference>
<dbReference type="Pfam" id="PF03807">
    <property type="entry name" value="F420_oxidored"/>
    <property type="match status" value="1"/>
</dbReference>
<name>A0ABZ2N3J8_9BACI</name>
<dbReference type="NCBIfam" id="TIGR00112">
    <property type="entry name" value="proC"/>
    <property type="match status" value="1"/>
</dbReference>
<evidence type="ECO:0000313" key="8">
    <source>
        <dbReference type="Proteomes" id="UP001387364"/>
    </source>
</evidence>
<proteinExistence type="inferred from homology"/>
<keyword evidence="2 4" id="KW-0560">Oxidoreductase</keyword>
<evidence type="ECO:0000259" key="6">
    <source>
        <dbReference type="Pfam" id="PF14748"/>
    </source>
</evidence>
<comment type="subcellular location">
    <subcellularLocation>
        <location evidence="2">Cytoplasm</location>
    </subcellularLocation>
</comment>
<dbReference type="PANTHER" id="PTHR11645:SF49">
    <property type="entry name" value="PYRROLINE-5-CARBOXYLATE REDUCTASE 1"/>
    <property type="match status" value="1"/>
</dbReference>
<sequence>MKTVFIGAGSMAEAMISGAISSGALKRTDIYATNRANEARLKELEDQYNIQTSYQIDEMFKDSKIIVLAMKPKDAKAALETIKPFICPTSLIITLMAGVTIDFIERELNQPCGVIRAMPNTSAAVGKSATAIALNHHVSEEQKQKALSLFSSIGITKIVKEEQLDAVTGLSGSGPAYVYYVVEAMEQAAEAIGLEKEISKPLIIQTLLGAAEMLSVSDGKAEQLRRAVTSPGGTTEAGIHLLENHQVKEAFVSCIKEATAQSKRLGLPYKAPIQQ</sequence>
<feature type="domain" description="Pyrroline-5-carboxylate reductase dimerisation" evidence="6">
    <location>
        <begin position="161"/>
        <end position="265"/>
    </location>
</feature>
<organism evidence="7 8">
    <name type="scientific">Bacillus kandeliae</name>
    <dbReference type="NCBI Taxonomy" id="3129297"/>
    <lineage>
        <taxon>Bacteria</taxon>
        <taxon>Bacillati</taxon>
        <taxon>Bacillota</taxon>
        <taxon>Bacilli</taxon>
        <taxon>Bacillales</taxon>
        <taxon>Bacillaceae</taxon>
        <taxon>Bacillus</taxon>
    </lineage>
</organism>
<dbReference type="InterPro" id="IPR008927">
    <property type="entry name" value="6-PGluconate_DH-like_C_sf"/>
</dbReference>
<keyword evidence="2" id="KW-0963">Cytoplasm</keyword>
<dbReference type="PROSITE" id="PS00521">
    <property type="entry name" value="P5CR"/>
    <property type="match status" value="1"/>
</dbReference>
<dbReference type="InterPro" id="IPR029036">
    <property type="entry name" value="P5CR_dimer"/>
</dbReference>
<gene>
    <name evidence="2 7" type="primary">proC</name>
    <name evidence="7" type="ORF">WDJ61_11840</name>
</gene>
<evidence type="ECO:0000259" key="5">
    <source>
        <dbReference type="Pfam" id="PF03807"/>
    </source>
</evidence>
<dbReference type="SUPFAM" id="SSF48179">
    <property type="entry name" value="6-phosphogluconate dehydrogenase C-terminal domain-like"/>
    <property type="match status" value="1"/>
</dbReference>
<keyword evidence="2 4" id="KW-0641">Proline biosynthesis</keyword>
<dbReference type="InterPro" id="IPR000304">
    <property type="entry name" value="Pyrroline-COOH_reductase"/>
</dbReference>
<evidence type="ECO:0000256" key="2">
    <source>
        <dbReference type="HAMAP-Rule" id="MF_01925"/>
    </source>
</evidence>
<evidence type="ECO:0000256" key="1">
    <source>
        <dbReference type="ARBA" id="ARBA00005525"/>
    </source>
</evidence>
<accession>A0ABZ2N3J8</accession>
<keyword evidence="2 4" id="KW-0028">Amino-acid biosynthesis</keyword>
<dbReference type="SUPFAM" id="SSF51735">
    <property type="entry name" value="NAD(P)-binding Rossmann-fold domains"/>
    <property type="match status" value="1"/>
</dbReference>
<dbReference type="GO" id="GO:0004735">
    <property type="term" value="F:pyrroline-5-carboxylate reductase activity"/>
    <property type="evidence" value="ECO:0007669"/>
    <property type="project" value="UniProtKB-EC"/>
</dbReference>
<keyword evidence="8" id="KW-1185">Reference proteome</keyword>
<dbReference type="EC" id="1.5.1.2" evidence="2 3"/>
<dbReference type="PANTHER" id="PTHR11645">
    <property type="entry name" value="PYRROLINE-5-CARBOXYLATE REDUCTASE"/>
    <property type="match status" value="1"/>
</dbReference>
<dbReference type="InterPro" id="IPR028939">
    <property type="entry name" value="P5C_Rdtase_cat_N"/>
</dbReference>
<comment type="function">
    <text evidence="2">Catalyzes the reduction of 1-pyrroline-5-carboxylate (PCA) to L-proline.</text>
</comment>
<evidence type="ECO:0000256" key="4">
    <source>
        <dbReference type="RuleBase" id="RU003903"/>
    </source>
</evidence>
<dbReference type="Gene3D" id="1.10.3730.10">
    <property type="entry name" value="ProC C-terminal domain-like"/>
    <property type="match status" value="1"/>
</dbReference>
<evidence type="ECO:0000256" key="3">
    <source>
        <dbReference type="NCBIfam" id="TIGR00112"/>
    </source>
</evidence>
<dbReference type="PIRSF" id="PIRSF000193">
    <property type="entry name" value="Pyrrol-5-carb_rd"/>
    <property type="match status" value="1"/>
</dbReference>
<comment type="similarity">
    <text evidence="1 2 4">Belongs to the pyrroline-5-carboxylate reductase family.</text>
</comment>
<comment type="pathway">
    <text evidence="2 4">Amino-acid biosynthesis; L-proline biosynthesis; L-proline from L-glutamate 5-semialdehyde: step 1/1.</text>
</comment>
<dbReference type="HAMAP" id="MF_01925">
    <property type="entry name" value="P5C_reductase"/>
    <property type="match status" value="1"/>
</dbReference>
<dbReference type="EMBL" id="CP147404">
    <property type="protein sequence ID" value="WXB91955.1"/>
    <property type="molecule type" value="Genomic_DNA"/>
</dbReference>
<keyword evidence="2 4" id="KW-0521">NADP</keyword>
<dbReference type="InterPro" id="IPR053790">
    <property type="entry name" value="P5CR-like_CS"/>
</dbReference>
<protein>
    <recommendedName>
        <fullName evidence="2 3">Pyrroline-5-carboxylate reductase</fullName>
        <shortName evidence="2">P5C reductase</shortName>
        <shortName evidence="2">P5CR</shortName>
        <ecNumber evidence="2 3">1.5.1.2</ecNumber>
    </recommendedName>
    <alternativeName>
        <fullName evidence="2">PCA reductase</fullName>
    </alternativeName>
</protein>
<comment type="catalytic activity">
    <reaction evidence="2">
        <text>L-proline + NAD(+) = (S)-1-pyrroline-5-carboxylate + NADH + 2 H(+)</text>
        <dbReference type="Rhea" id="RHEA:14105"/>
        <dbReference type="ChEBI" id="CHEBI:15378"/>
        <dbReference type="ChEBI" id="CHEBI:17388"/>
        <dbReference type="ChEBI" id="CHEBI:57540"/>
        <dbReference type="ChEBI" id="CHEBI:57945"/>
        <dbReference type="ChEBI" id="CHEBI:60039"/>
        <dbReference type="EC" id="1.5.1.2"/>
    </reaction>
</comment>
<dbReference type="InterPro" id="IPR036291">
    <property type="entry name" value="NAD(P)-bd_dom_sf"/>
</dbReference>
<feature type="domain" description="Pyrroline-5-carboxylate reductase catalytic N-terminal" evidence="5">
    <location>
        <begin position="4"/>
        <end position="98"/>
    </location>
</feature>